<name>A0A212DCC8_CEREH</name>
<keyword evidence="3" id="KW-0653">Protein transport</keyword>
<comment type="subcellular location">
    <subcellularLocation>
        <location evidence="1">Endomembrane system</location>
    </subcellularLocation>
</comment>
<sequence length="155" mass="17810">MTWCSCDKLMITESVAIMKKLLQMHPAQYLIIKHLAKLTENIQIVKLFKLQVIINLVAKLYLTSSKQITTADPICTESDKCNKNCDIRDQVHFTQQFMAPLEYHHAKVLFLAPKPAPVLESSFKDQDHFLMDLLSHLLHAMVTGYQELPDCPEEL</sequence>
<evidence type="ECO:0000256" key="1">
    <source>
        <dbReference type="ARBA" id="ARBA00004308"/>
    </source>
</evidence>
<gene>
    <name evidence="5" type="ORF">Celaphus_00004192</name>
</gene>
<dbReference type="InterPro" id="IPR026739">
    <property type="entry name" value="AP_beta"/>
</dbReference>
<dbReference type="GO" id="GO:0015031">
    <property type="term" value="P:protein transport"/>
    <property type="evidence" value="ECO:0007669"/>
    <property type="project" value="UniProtKB-KW"/>
</dbReference>
<dbReference type="GO" id="GO:0016192">
    <property type="term" value="P:vesicle-mediated transport"/>
    <property type="evidence" value="ECO:0007669"/>
    <property type="project" value="InterPro"/>
</dbReference>
<evidence type="ECO:0000256" key="3">
    <source>
        <dbReference type="ARBA" id="ARBA00022927"/>
    </source>
</evidence>
<keyword evidence="6" id="KW-1185">Reference proteome</keyword>
<dbReference type="GO" id="GO:0012505">
    <property type="term" value="C:endomembrane system"/>
    <property type="evidence" value="ECO:0007669"/>
    <property type="project" value="UniProtKB-SubCell"/>
</dbReference>
<dbReference type="Proteomes" id="UP000242450">
    <property type="component" value="Chromosome 4"/>
</dbReference>
<dbReference type="PANTHER" id="PTHR11134">
    <property type="entry name" value="ADAPTOR COMPLEX SUBUNIT BETA FAMILY MEMBER"/>
    <property type="match status" value="1"/>
</dbReference>
<reference evidence="5 6" key="1">
    <citation type="journal article" date="2018" name="Mol. Genet. Genomics">
        <title>The red deer Cervus elaphus genome CerEla1.0: sequencing, annotating, genes, and chromosomes.</title>
        <authorList>
            <person name="Bana N.A."/>
            <person name="Nyiri A."/>
            <person name="Nagy J."/>
            <person name="Frank K."/>
            <person name="Nagy T."/>
            <person name="Steger V."/>
            <person name="Schiller M."/>
            <person name="Lakatos P."/>
            <person name="Sugar L."/>
            <person name="Horn P."/>
            <person name="Barta E."/>
            <person name="Orosz L."/>
        </authorList>
    </citation>
    <scope>NUCLEOTIDE SEQUENCE [LARGE SCALE GENOMIC DNA]</scope>
    <source>
        <strain evidence="5">Hungarian</strain>
    </source>
</reference>
<keyword evidence="4" id="KW-0472">Membrane</keyword>
<accession>A0A212DCC8</accession>
<dbReference type="OrthoDB" id="302453at2759"/>
<comment type="caution">
    <text evidence="5">The sequence shown here is derived from an EMBL/GenBank/DDBJ whole genome shotgun (WGS) entry which is preliminary data.</text>
</comment>
<dbReference type="AlphaFoldDB" id="A0A212DCC8"/>
<keyword evidence="2" id="KW-0813">Transport</keyword>
<proteinExistence type="predicted"/>
<protein>
    <submittedName>
        <fullName evidence="5">Uncharacterized protein</fullName>
    </submittedName>
</protein>
<dbReference type="EMBL" id="MKHE01000004">
    <property type="protein sequence ID" value="OWK15897.1"/>
    <property type="molecule type" value="Genomic_DNA"/>
</dbReference>
<evidence type="ECO:0000313" key="6">
    <source>
        <dbReference type="Proteomes" id="UP000242450"/>
    </source>
</evidence>
<evidence type="ECO:0000256" key="4">
    <source>
        <dbReference type="ARBA" id="ARBA00023136"/>
    </source>
</evidence>
<organism evidence="5 6">
    <name type="scientific">Cervus elaphus hippelaphus</name>
    <name type="common">European red deer</name>
    <dbReference type="NCBI Taxonomy" id="46360"/>
    <lineage>
        <taxon>Eukaryota</taxon>
        <taxon>Metazoa</taxon>
        <taxon>Chordata</taxon>
        <taxon>Craniata</taxon>
        <taxon>Vertebrata</taxon>
        <taxon>Euteleostomi</taxon>
        <taxon>Mammalia</taxon>
        <taxon>Eutheria</taxon>
        <taxon>Laurasiatheria</taxon>
        <taxon>Artiodactyla</taxon>
        <taxon>Ruminantia</taxon>
        <taxon>Pecora</taxon>
        <taxon>Cervidae</taxon>
        <taxon>Cervinae</taxon>
        <taxon>Cervus</taxon>
    </lineage>
</organism>
<evidence type="ECO:0000256" key="2">
    <source>
        <dbReference type="ARBA" id="ARBA00022448"/>
    </source>
</evidence>
<evidence type="ECO:0000313" key="5">
    <source>
        <dbReference type="EMBL" id="OWK15897.1"/>
    </source>
</evidence>